<reference evidence="2" key="1">
    <citation type="submission" date="2022-01" db="EMBL/GenBank/DDBJ databases">
        <authorList>
            <person name="Braso-Vives M."/>
        </authorList>
    </citation>
    <scope>NUCLEOTIDE SEQUENCE</scope>
</reference>
<accession>A0A8K0EA60</accession>
<dbReference type="AlphaFoldDB" id="A0A8K0EA60"/>
<gene>
    <name evidence="2" type="primary">Hypp6483</name>
    <name evidence="2" type="ORF">BLAG_LOCUS5496</name>
</gene>
<protein>
    <submittedName>
        <fullName evidence="2">Hypp6483 protein</fullName>
    </submittedName>
</protein>
<dbReference type="OrthoDB" id="7487240at2759"/>
<name>A0A8K0EA60_BRALA</name>
<proteinExistence type="predicted"/>
<feature type="region of interest" description="Disordered" evidence="1">
    <location>
        <begin position="65"/>
        <end position="133"/>
    </location>
</feature>
<feature type="compositionally biased region" description="Low complexity" evidence="1">
    <location>
        <begin position="89"/>
        <end position="102"/>
    </location>
</feature>
<keyword evidence="3" id="KW-1185">Reference proteome</keyword>
<sequence length="133" mass="14927">MVVGNHTTARDNLVTTAVFCLKDEIKVNHSEDIMLHRVQENPPSACHYCGGSHLFWKYRRNRKHLRQTRETTPDVDNNMETENDPPSQTTATATTTTPPAEAAVKDDTAGQQMITRSGRAVGPPVHLEDYVRE</sequence>
<dbReference type="EMBL" id="OV696697">
    <property type="protein sequence ID" value="CAH1242173.1"/>
    <property type="molecule type" value="Genomic_DNA"/>
</dbReference>
<evidence type="ECO:0000313" key="3">
    <source>
        <dbReference type="Proteomes" id="UP000838412"/>
    </source>
</evidence>
<evidence type="ECO:0000256" key="1">
    <source>
        <dbReference type="SAM" id="MobiDB-lite"/>
    </source>
</evidence>
<dbReference type="Proteomes" id="UP000838412">
    <property type="component" value="Chromosome 12"/>
</dbReference>
<evidence type="ECO:0000313" key="2">
    <source>
        <dbReference type="EMBL" id="CAH1242173.1"/>
    </source>
</evidence>
<organism evidence="2 3">
    <name type="scientific">Branchiostoma lanceolatum</name>
    <name type="common">Common lancelet</name>
    <name type="synonym">Amphioxus lanceolatum</name>
    <dbReference type="NCBI Taxonomy" id="7740"/>
    <lineage>
        <taxon>Eukaryota</taxon>
        <taxon>Metazoa</taxon>
        <taxon>Chordata</taxon>
        <taxon>Cephalochordata</taxon>
        <taxon>Leptocardii</taxon>
        <taxon>Amphioxiformes</taxon>
        <taxon>Branchiostomatidae</taxon>
        <taxon>Branchiostoma</taxon>
    </lineage>
</organism>